<feature type="region of interest" description="Disordered" evidence="1">
    <location>
        <begin position="1"/>
        <end position="36"/>
    </location>
</feature>
<evidence type="ECO:0000256" key="1">
    <source>
        <dbReference type="SAM" id="MobiDB-lite"/>
    </source>
</evidence>
<keyword evidence="3" id="KW-1185">Reference proteome</keyword>
<dbReference type="AlphaFoldDB" id="A0A6S7LUG1"/>
<name>A0A6S7LUG1_PARCT</name>
<feature type="compositionally biased region" description="Basic and acidic residues" evidence="1">
    <location>
        <begin position="8"/>
        <end position="36"/>
    </location>
</feature>
<dbReference type="SMART" id="SM00875">
    <property type="entry name" value="BACK"/>
    <property type="match status" value="1"/>
</dbReference>
<protein>
    <submittedName>
        <fullName evidence="2">BTB POZ domain-containing POB1</fullName>
    </submittedName>
</protein>
<dbReference type="PANTHER" id="PTHR46336:SF3">
    <property type="entry name" value="BTB_POZ DOMAIN-CONTAINING PROTEIN POB1"/>
    <property type="match status" value="1"/>
</dbReference>
<dbReference type="InterPro" id="IPR011705">
    <property type="entry name" value="BACK"/>
</dbReference>
<sequence length="407" mass="47262">MENSNTRETLEQKEDGEEPRNEYQNKDTKSTGKDGESKSIVSKLFVHSQWLAVQSPYFKALFYSGMKETYSKEVVMKIYEDDLQSHITLIEAMYKLDVLNDKDYRLLVQVLVLANKYDVRLVIKKCKYVLLSTPPSLEMCDYCLREMEHLSDMADIYDMLEKFLVKEFTPIDETWTMKKFTGLSKAALRLLLGSDSLGSRSENTVFVALMKWVRLNVFWVKHDTCDLLDLVRFEFMSVDFLYDVVQDHFVARRMPGYDKFLLKGLSYHGFSRNRREQLEPKPKKRRLVEDAGPTFSWVIDDKLVQELTKFPGVPVSSDIFWYHGYAMRLRLDYAQDLSKCSFYLEIIGLKGEACVQASFKAKSILFSVEMEKTLYTAGGSNWGYGDIACNKAKIEQSYAIDVRVKID</sequence>
<dbReference type="OrthoDB" id="5982674at2759"/>
<dbReference type="InterPro" id="IPR011333">
    <property type="entry name" value="SKP1/BTB/POZ_sf"/>
</dbReference>
<dbReference type="InterPro" id="IPR000210">
    <property type="entry name" value="BTB/POZ_dom"/>
</dbReference>
<dbReference type="Gene3D" id="1.25.40.420">
    <property type="match status" value="1"/>
</dbReference>
<organism evidence="2 3">
    <name type="scientific">Paramuricea clavata</name>
    <name type="common">Red gorgonian</name>
    <name type="synonym">Violescent sea-whip</name>
    <dbReference type="NCBI Taxonomy" id="317549"/>
    <lineage>
        <taxon>Eukaryota</taxon>
        <taxon>Metazoa</taxon>
        <taxon>Cnidaria</taxon>
        <taxon>Anthozoa</taxon>
        <taxon>Octocorallia</taxon>
        <taxon>Malacalcyonacea</taxon>
        <taxon>Plexauridae</taxon>
        <taxon>Paramuricea</taxon>
    </lineage>
</organism>
<evidence type="ECO:0000313" key="3">
    <source>
        <dbReference type="Proteomes" id="UP001152795"/>
    </source>
</evidence>
<dbReference type="Pfam" id="PF07707">
    <property type="entry name" value="BACK"/>
    <property type="match status" value="1"/>
</dbReference>
<dbReference type="PANTHER" id="PTHR46336">
    <property type="entry name" value="OS02G0260700 PROTEIN"/>
    <property type="match status" value="1"/>
</dbReference>
<dbReference type="SUPFAM" id="SSF54695">
    <property type="entry name" value="POZ domain"/>
    <property type="match status" value="1"/>
</dbReference>
<evidence type="ECO:0000313" key="2">
    <source>
        <dbReference type="EMBL" id="CAB4044149.1"/>
    </source>
</evidence>
<dbReference type="InterPro" id="IPR045890">
    <property type="entry name" value="POB1-like"/>
</dbReference>
<dbReference type="Gene3D" id="3.30.710.10">
    <property type="entry name" value="Potassium Channel Kv1.1, Chain A"/>
    <property type="match status" value="1"/>
</dbReference>
<dbReference type="Pfam" id="PF00651">
    <property type="entry name" value="BTB"/>
    <property type="match status" value="1"/>
</dbReference>
<gene>
    <name evidence="2" type="ORF">PACLA_8A063455</name>
</gene>
<accession>A0A6S7LUG1</accession>
<reference evidence="2" key="1">
    <citation type="submission" date="2020-04" db="EMBL/GenBank/DDBJ databases">
        <authorList>
            <person name="Alioto T."/>
            <person name="Alioto T."/>
            <person name="Gomez Garrido J."/>
        </authorList>
    </citation>
    <scope>NUCLEOTIDE SEQUENCE</scope>
    <source>
        <strain evidence="2">A484AB</strain>
    </source>
</reference>
<dbReference type="Proteomes" id="UP001152795">
    <property type="component" value="Unassembled WGS sequence"/>
</dbReference>
<comment type="caution">
    <text evidence="2">The sequence shown here is derived from an EMBL/GenBank/DDBJ whole genome shotgun (WGS) entry which is preliminary data.</text>
</comment>
<dbReference type="PROSITE" id="PS50097">
    <property type="entry name" value="BTB"/>
    <property type="match status" value="1"/>
</dbReference>
<proteinExistence type="predicted"/>
<dbReference type="EMBL" id="CACRXK020034092">
    <property type="protein sequence ID" value="CAB4044149.1"/>
    <property type="molecule type" value="Genomic_DNA"/>
</dbReference>